<keyword evidence="3" id="KW-1185">Reference proteome</keyword>
<evidence type="ECO:0000313" key="3">
    <source>
        <dbReference type="Proteomes" id="UP001549106"/>
    </source>
</evidence>
<proteinExistence type="predicted"/>
<evidence type="ECO:0000256" key="1">
    <source>
        <dbReference type="SAM" id="Phobius"/>
    </source>
</evidence>
<feature type="transmembrane region" description="Helical" evidence="1">
    <location>
        <begin position="217"/>
        <end position="237"/>
    </location>
</feature>
<accession>A0ABV2M7A5</accession>
<dbReference type="RefSeq" id="WP_173752619.1">
    <property type="nucleotide sequence ID" value="NZ_JANJZT010000043.1"/>
</dbReference>
<organism evidence="2 3">
    <name type="scientific">Blautia caecimuris</name>
    <dbReference type="NCBI Taxonomy" id="1796615"/>
    <lineage>
        <taxon>Bacteria</taxon>
        <taxon>Bacillati</taxon>
        <taxon>Bacillota</taxon>
        <taxon>Clostridia</taxon>
        <taxon>Lachnospirales</taxon>
        <taxon>Lachnospiraceae</taxon>
        <taxon>Blautia</taxon>
    </lineage>
</organism>
<feature type="transmembrane region" description="Helical" evidence="1">
    <location>
        <begin position="46"/>
        <end position="66"/>
    </location>
</feature>
<keyword evidence="1" id="KW-0472">Membrane</keyword>
<reference evidence="2 3" key="1">
    <citation type="submission" date="2024-06" db="EMBL/GenBank/DDBJ databases">
        <title>Genomic Encyclopedia of Type Strains, Phase IV (KMG-IV): sequencing the most valuable type-strain genomes for metagenomic binning, comparative biology and taxonomic classification.</title>
        <authorList>
            <person name="Goeker M."/>
        </authorList>
    </citation>
    <scope>NUCLEOTIDE SEQUENCE [LARGE SCALE GENOMIC DNA]</scope>
    <source>
        <strain evidence="2 3">DSM 29492</strain>
    </source>
</reference>
<dbReference type="NCBIfam" id="TIGR03733">
    <property type="entry name" value="lanti_perm_MutG"/>
    <property type="match status" value="1"/>
</dbReference>
<feature type="transmembrane region" description="Helical" evidence="1">
    <location>
        <begin position="15"/>
        <end position="34"/>
    </location>
</feature>
<name>A0ABV2M7A5_9FIRM</name>
<dbReference type="InterPro" id="IPR022294">
    <property type="entry name" value="ABC-transptr_permeasesu"/>
</dbReference>
<gene>
    <name evidence="2" type="ORF">ABID24_003549</name>
</gene>
<dbReference type="EMBL" id="JBEPMJ010000044">
    <property type="protein sequence ID" value="MET3752279.1"/>
    <property type="molecule type" value="Genomic_DNA"/>
</dbReference>
<protein>
    <submittedName>
        <fullName evidence="2">ABC-2 type transport system permease protein</fullName>
    </submittedName>
</protein>
<feature type="transmembrane region" description="Helical" evidence="1">
    <location>
        <begin position="123"/>
        <end position="144"/>
    </location>
</feature>
<comment type="caution">
    <text evidence="2">The sequence shown here is derived from an EMBL/GenBank/DDBJ whole genome shotgun (WGS) entry which is preliminary data.</text>
</comment>
<sequence length="245" mass="27357">MRQLKAEFYKMRHTFLFPLHVIVPVAAGVLFLAWTRISAQLQFSVFVQAVGVVFPVLASVICAGNIELELSGHLQGFLMTTGKRESIFLAKWMSLEILAFLAVMGSVILYGVGNRTILGDMEIPFSIFLKAGVFLWLGSLPLYLEHLFLNLCFSKTVSIAVSIGQLLISALFLTGLGQGKWQYFPCSWSSRGTSLYLAEKFNRRVALGAANTDLRDILTCILLGTVLCVIIFIWFHFYEGREVSE</sequence>
<keyword evidence="1" id="KW-1133">Transmembrane helix</keyword>
<keyword evidence="1" id="KW-0812">Transmembrane</keyword>
<evidence type="ECO:0000313" key="2">
    <source>
        <dbReference type="EMBL" id="MET3752279.1"/>
    </source>
</evidence>
<feature type="transmembrane region" description="Helical" evidence="1">
    <location>
        <begin position="86"/>
        <end position="111"/>
    </location>
</feature>
<dbReference type="Proteomes" id="UP001549106">
    <property type="component" value="Unassembled WGS sequence"/>
</dbReference>
<dbReference type="CDD" id="cd21808">
    <property type="entry name" value="ABC-2_lan_permease_MutG"/>
    <property type="match status" value="1"/>
</dbReference>
<feature type="transmembrane region" description="Helical" evidence="1">
    <location>
        <begin position="156"/>
        <end position="176"/>
    </location>
</feature>